<dbReference type="EMBL" id="CAJOBC010002863">
    <property type="protein sequence ID" value="CAF3755268.1"/>
    <property type="molecule type" value="Genomic_DNA"/>
</dbReference>
<evidence type="ECO:0000256" key="1">
    <source>
        <dbReference type="SAM" id="MobiDB-lite"/>
    </source>
</evidence>
<comment type="caution">
    <text evidence="2">The sequence shown here is derived from an EMBL/GenBank/DDBJ whole genome shotgun (WGS) entry which is preliminary data.</text>
</comment>
<sequence>MAAARNSPRCRDPMHNGPPAERSSPRCREPIHNGSASEQLGIFGKQFQEFNEVLHSDEFSADELAPMTADQTERIDGIIWINNDRLSNHEIQNTFLRCGNEANIEIYYTTAVIFIHIPTFEKRKKFLFFAVD</sequence>
<keyword evidence="4" id="KW-1185">Reference proteome</keyword>
<reference evidence="2" key="1">
    <citation type="submission" date="2021-02" db="EMBL/GenBank/DDBJ databases">
        <authorList>
            <person name="Nowell W R."/>
        </authorList>
    </citation>
    <scope>NUCLEOTIDE SEQUENCE</scope>
</reference>
<name>A0A814FP72_9BILA</name>
<dbReference type="Proteomes" id="UP000681722">
    <property type="component" value="Unassembled WGS sequence"/>
</dbReference>
<evidence type="ECO:0000313" key="3">
    <source>
        <dbReference type="EMBL" id="CAF3755268.1"/>
    </source>
</evidence>
<feature type="region of interest" description="Disordered" evidence="1">
    <location>
        <begin position="1"/>
        <end position="34"/>
    </location>
</feature>
<dbReference type="EMBL" id="CAJNOQ010002863">
    <property type="protein sequence ID" value="CAF0982828.1"/>
    <property type="molecule type" value="Genomic_DNA"/>
</dbReference>
<organism evidence="2 4">
    <name type="scientific">Didymodactylos carnosus</name>
    <dbReference type="NCBI Taxonomy" id="1234261"/>
    <lineage>
        <taxon>Eukaryota</taxon>
        <taxon>Metazoa</taxon>
        <taxon>Spiralia</taxon>
        <taxon>Gnathifera</taxon>
        <taxon>Rotifera</taxon>
        <taxon>Eurotatoria</taxon>
        <taxon>Bdelloidea</taxon>
        <taxon>Philodinida</taxon>
        <taxon>Philodinidae</taxon>
        <taxon>Didymodactylos</taxon>
    </lineage>
</organism>
<proteinExistence type="predicted"/>
<dbReference type="AlphaFoldDB" id="A0A814FP72"/>
<evidence type="ECO:0000313" key="4">
    <source>
        <dbReference type="Proteomes" id="UP000663829"/>
    </source>
</evidence>
<gene>
    <name evidence="2" type="ORF">GPM918_LOCUS12842</name>
    <name evidence="3" type="ORF">SRO942_LOCUS12842</name>
</gene>
<evidence type="ECO:0000313" key="2">
    <source>
        <dbReference type="EMBL" id="CAF0982828.1"/>
    </source>
</evidence>
<accession>A0A814FP72</accession>
<protein>
    <submittedName>
        <fullName evidence="2">Uncharacterized protein</fullName>
    </submittedName>
</protein>
<dbReference type="Proteomes" id="UP000663829">
    <property type="component" value="Unassembled WGS sequence"/>
</dbReference>